<dbReference type="AlphaFoldDB" id="A0AAW9J4J3"/>
<dbReference type="EMBL" id="WNVG01000495">
    <property type="protein sequence ID" value="MDZ5034387.1"/>
    <property type="molecule type" value="Genomic_DNA"/>
</dbReference>
<protein>
    <submittedName>
        <fullName evidence="1">Heparinase</fullName>
    </submittedName>
</protein>
<evidence type="ECO:0000313" key="2">
    <source>
        <dbReference type="Proteomes" id="UP001289066"/>
    </source>
</evidence>
<accession>A0AAW9J4J3</accession>
<organism evidence="1 2">
    <name type="scientific">Clostridium perfringens</name>
    <dbReference type="NCBI Taxonomy" id="1502"/>
    <lineage>
        <taxon>Bacteria</taxon>
        <taxon>Bacillati</taxon>
        <taxon>Bacillota</taxon>
        <taxon>Clostridia</taxon>
        <taxon>Eubacteriales</taxon>
        <taxon>Clostridiaceae</taxon>
        <taxon>Clostridium</taxon>
    </lineage>
</organism>
<dbReference type="Gene3D" id="1.50.10.100">
    <property type="entry name" value="Chondroitin AC/alginate lyase"/>
    <property type="match status" value="1"/>
</dbReference>
<comment type="caution">
    <text evidence="1">The sequence shown here is derived from an EMBL/GenBank/DDBJ whole genome shotgun (WGS) entry which is preliminary data.</text>
</comment>
<name>A0AAW9J4J3_CLOPF</name>
<dbReference type="InterPro" id="IPR008929">
    <property type="entry name" value="Chondroitin_lyas"/>
</dbReference>
<sequence length="85" mass="10242">MDSNNVEKLKIKVKKYMVSYEKENVVNYIKNQCKDSYKETLKGANFLLNNSFIFDEAWDMEQCKIPYVNRKLDWNYTPNGDEEWT</sequence>
<evidence type="ECO:0000313" key="1">
    <source>
        <dbReference type="EMBL" id="MDZ5034387.1"/>
    </source>
</evidence>
<dbReference type="Proteomes" id="UP001289066">
    <property type="component" value="Unassembled WGS sequence"/>
</dbReference>
<proteinExistence type="predicted"/>
<gene>
    <name evidence="1" type="ORF">GNF81_16910</name>
</gene>
<feature type="non-terminal residue" evidence="1">
    <location>
        <position position="85"/>
    </location>
</feature>
<reference evidence="1" key="1">
    <citation type="submission" date="2019-11" db="EMBL/GenBank/DDBJ databases">
        <title>Characterization of Clostridium perfringens isolates from swine manure treated agricultural soils.</title>
        <authorList>
            <person name="Wushke S.T."/>
        </authorList>
    </citation>
    <scope>NUCLEOTIDE SEQUENCE</scope>
    <source>
        <strain evidence="1">X15</strain>
    </source>
</reference>